<evidence type="ECO:0000313" key="5">
    <source>
        <dbReference type="Proteomes" id="UP000078595"/>
    </source>
</evidence>
<dbReference type="InterPro" id="IPR025659">
    <property type="entry name" value="Tubby-like_C"/>
</dbReference>
<dbReference type="RefSeq" id="XP_018263404.1">
    <property type="nucleotide sequence ID" value="XM_018408193.1"/>
</dbReference>
<evidence type="ECO:0000256" key="2">
    <source>
        <dbReference type="SAM" id="MobiDB-lite"/>
    </source>
</evidence>
<feature type="compositionally biased region" description="Basic and acidic residues" evidence="2">
    <location>
        <begin position="12"/>
        <end position="23"/>
    </location>
</feature>
<feature type="compositionally biased region" description="Polar residues" evidence="2">
    <location>
        <begin position="24"/>
        <end position="38"/>
    </location>
</feature>
<evidence type="ECO:0000256" key="1">
    <source>
        <dbReference type="ARBA" id="ARBA00005437"/>
    </source>
</evidence>
<dbReference type="Gene3D" id="2.40.160.200">
    <property type="entry name" value="LURP1-related"/>
    <property type="match status" value="1"/>
</dbReference>
<evidence type="ECO:0000313" key="3">
    <source>
        <dbReference type="EMBL" id="OBR85562.1"/>
    </source>
</evidence>
<keyword evidence="5" id="KW-1185">Reference proteome</keyword>
<reference evidence="3" key="1">
    <citation type="submission" date="2013-07" db="EMBL/GenBank/DDBJ databases">
        <title>The Genome Sequence of Cryptococcus dejecticola CBS10117.</title>
        <authorList>
            <consortium name="The Broad Institute Genome Sequencing Platform"/>
            <person name="Cuomo C."/>
            <person name="Litvintseva A."/>
            <person name="Chen Y."/>
            <person name="Heitman J."/>
            <person name="Sun S."/>
            <person name="Springer D."/>
            <person name="Dromer F."/>
            <person name="Young S.K."/>
            <person name="Zeng Q."/>
            <person name="Gargeya S."/>
            <person name="Fitzgerald M."/>
            <person name="Abouelleil A."/>
            <person name="Alvarado L."/>
            <person name="Berlin A.M."/>
            <person name="Chapman S.B."/>
            <person name="Dewar J."/>
            <person name="Goldberg J."/>
            <person name="Griggs A."/>
            <person name="Gujja S."/>
            <person name="Hansen M."/>
            <person name="Howarth C."/>
            <person name="Imamovic A."/>
            <person name="Larimer J."/>
            <person name="McCowan C."/>
            <person name="Murphy C."/>
            <person name="Pearson M."/>
            <person name="Priest M."/>
            <person name="Roberts A."/>
            <person name="Saif S."/>
            <person name="Shea T."/>
            <person name="Sykes S."/>
            <person name="Wortman J."/>
            <person name="Nusbaum C."/>
            <person name="Birren B."/>
        </authorList>
    </citation>
    <scope>NUCLEOTIDE SEQUENCE [LARGE SCALE GENOMIC DNA]</scope>
    <source>
        <strain evidence="3">CBS 10117</strain>
    </source>
</reference>
<dbReference type="EMBL" id="KI894031">
    <property type="protein sequence ID" value="OBR85562.1"/>
    <property type="molecule type" value="Genomic_DNA"/>
</dbReference>
<feature type="region of interest" description="Disordered" evidence="2">
    <location>
        <begin position="1"/>
        <end position="38"/>
    </location>
</feature>
<dbReference type="Pfam" id="PF04525">
    <property type="entry name" value="LOR"/>
    <property type="match status" value="1"/>
</dbReference>
<dbReference type="VEuPathDB" id="FungiDB:I303_04898"/>
<dbReference type="SUPFAM" id="SSF54518">
    <property type="entry name" value="Tubby C-terminal domain-like"/>
    <property type="match status" value="1"/>
</dbReference>
<accession>A0A1A6A673</accession>
<organism evidence="3">
    <name type="scientific">Kwoniella dejecticola CBS 10117</name>
    <dbReference type="NCBI Taxonomy" id="1296121"/>
    <lineage>
        <taxon>Eukaryota</taxon>
        <taxon>Fungi</taxon>
        <taxon>Dikarya</taxon>
        <taxon>Basidiomycota</taxon>
        <taxon>Agaricomycotina</taxon>
        <taxon>Tremellomycetes</taxon>
        <taxon>Tremellales</taxon>
        <taxon>Cryptococcaceae</taxon>
        <taxon>Kwoniella</taxon>
    </lineage>
</organism>
<reference evidence="4" key="2">
    <citation type="submission" date="2013-07" db="EMBL/GenBank/DDBJ databases">
        <authorList>
            <consortium name="The Broad Institute Genome Sequencing Platform"/>
            <person name="Cuomo C."/>
            <person name="Litvintseva A."/>
            <person name="Chen Y."/>
            <person name="Heitman J."/>
            <person name="Sun S."/>
            <person name="Springer D."/>
            <person name="Dromer F."/>
            <person name="Young S.K."/>
            <person name="Zeng Q."/>
            <person name="Gargeya S."/>
            <person name="Fitzgerald M."/>
            <person name="Abouelleil A."/>
            <person name="Alvarado L."/>
            <person name="Berlin A.M."/>
            <person name="Chapman S.B."/>
            <person name="Dewar J."/>
            <person name="Goldberg J."/>
            <person name="Griggs A."/>
            <person name="Gujja S."/>
            <person name="Hansen M."/>
            <person name="Howarth C."/>
            <person name="Imamovic A."/>
            <person name="Larimer J."/>
            <person name="McCowan C."/>
            <person name="Murphy C."/>
            <person name="Pearson M."/>
            <person name="Priest M."/>
            <person name="Roberts A."/>
            <person name="Saif S."/>
            <person name="Shea T."/>
            <person name="Sykes S."/>
            <person name="Wortman J."/>
            <person name="Nusbaum C."/>
            <person name="Birren B."/>
        </authorList>
    </citation>
    <scope>NUCLEOTIDE SEQUENCE</scope>
    <source>
        <strain evidence="4">CBS 10117</strain>
    </source>
</reference>
<sequence length="223" mass="24538">MSKSTYNDTDVNDSKTDLTKDSDASTSSGVPVLSSASGLPTYPQPAGFDAKFCSSAGPRTLLMDTSRMNFISGHYNLMDEEENILLKSDGKIGHGKSYTDESGAEVLHTSTGIGNRKTVGKLPDGREIFWVKPDNWGGYQFAAEFIDCSTQARRDIMMKGNWREKSEIYIDGNIVGRVTKEKFWSSKRRLEVAGNVDILLIFACAICFKVLCDDTQANFAAIT</sequence>
<dbReference type="GeneID" id="28968597"/>
<gene>
    <name evidence="3" type="ORF">I303_04898</name>
    <name evidence="4" type="ORF">I303_104123</name>
</gene>
<dbReference type="EMBL" id="CP144534">
    <property type="protein sequence ID" value="WWC61539.1"/>
    <property type="molecule type" value="Genomic_DNA"/>
</dbReference>
<dbReference type="AlphaFoldDB" id="A0A1A6A673"/>
<proteinExistence type="inferred from homology"/>
<comment type="similarity">
    <text evidence="1">Belongs to the LOR family.</text>
</comment>
<protein>
    <submittedName>
        <fullName evidence="3">Uncharacterized protein</fullName>
    </submittedName>
</protein>
<name>A0A1A6A673_9TREE</name>
<reference evidence="4" key="3">
    <citation type="submission" date="2024-02" db="EMBL/GenBank/DDBJ databases">
        <title>Comparative genomics of Cryptococcus and Kwoniella reveals pathogenesis evolution and contrasting modes of karyotype evolution via chromosome fusion or intercentromeric recombination.</title>
        <authorList>
            <person name="Coelho M.A."/>
            <person name="David-Palma M."/>
            <person name="Shea T."/>
            <person name="Bowers K."/>
            <person name="McGinley-Smith S."/>
            <person name="Mohammad A.W."/>
            <person name="Gnirke A."/>
            <person name="Yurkov A.M."/>
            <person name="Nowrousian M."/>
            <person name="Sun S."/>
            <person name="Cuomo C.A."/>
            <person name="Heitman J."/>
        </authorList>
    </citation>
    <scope>NUCLEOTIDE SEQUENCE</scope>
    <source>
        <strain evidence="4">CBS 10117</strain>
    </source>
</reference>
<dbReference type="InterPro" id="IPR007612">
    <property type="entry name" value="LOR"/>
</dbReference>
<dbReference type="InterPro" id="IPR038595">
    <property type="entry name" value="LOR_sf"/>
</dbReference>
<dbReference type="Proteomes" id="UP000078595">
    <property type="component" value="Chromosome 5"/>
</dbReference>
<evidence type="ECO:0000313" key="4">
    <source>
        <dbReference type="EMBL" id="WWC61539.1"/>
    </source>
</evidence>
<dbReference type="KEGG" id="kdj:28968597"/>
<dbReference type="OrthoDB" id="2560252at2759"/>